<evidence type="ECO:0000259" key="1">
    <source>
        <dbReference type="Pfam" id="PF19489"/>
    </source>
</evidence>
<organism evidence="2 3">
    <name type="scientific">Coxiella burnetii (strain RSA 493 / Nine Mile phase I)</name>
    <dbReference type="NCBI Taxonomy" id="227377"/>
    <lineage>
        <taxon>Bacteria</taxon>
        <taxon>Pseudomonadati</taxon>
        <taxon>Pseudomonadota</taxon>
        <taxon>Gammaproteobacteria</taxon>
        <taxon>Legionellales</taxon>
        <taxon>Coxiellaceae</taxon>
        <taxon>Coxiella</taxon>
    </lineage>
</organism>
<dbReference type="SUPFAM" id="SSF53955">
    <property type="entry name" value="Lysozyme-like"/>
    <property type="match status" value="1"/>
</dbReference>
<dbReference type="InterPro" id="IPR045795">
    <property type="entry name" value="SLT_4"/>
</dbReference>
<dbReference type="HOGENOM" id="CLU_094963_0_0_6"/>
<proteinExistence type="predicted"/>
<dbReference type="EnsemblBacteria" id="AAO91550">
    <property type="protein sequence ID" value="AAO91550"/>
    <property type="gene ID" value="CBU_2065"/>
</dbReference>
<dbReference type="Gene3D" id="1.10.530.10">
    <property type="match status" value="1"/>
</dbReference>
<dbReference type="RefSeq" id="WP_005769863.1">
    <property type="nucleotide sequence ID" value="NC_002971.4"/>
</dbReference>
<feature type="domain" description="Transglycosylase SLT" evidence="1">
    <location>
        <begin position="16"/>
        <end position="200"/>
    </location>
</feature>
<reference evidence="2 3" key="2">
    <citation type="journal article" date="2009" name="Infect. Immun.">
        <title>Comparative genomics reveal extensive transposon-mediated genomic plasticity and diversity among potential effector proteins within the genus Coxiella.</title>
        <authorList>
            <person name="Beare P.A."/>
            <person name="Unsworth N."/>
            <person name="Andoh M."/>
            <person name="Voth D.E."/>
            <person name="Omsland A."/>
            <person name="Gilk S.D."/>
            <person name="Williams K.P."/>
            <person name="Sobral B.W."/>
            <person name="Kupko J.J.III."/>
            <person name="Porcella S.F."/>
            <person name="Samuel J.E."/>
            <person name="Heinzen R.A."/>
        </authorList>
    </citation>
    <scope>NUCLEOTIDE SEQUENCE [LARGE SCALE GENOMIC DNA]</scope>
    <source>
        <strain evidence="3">RSA 493 / Nine Mile phase I</strain>
    </source>
</reference>
<dbReference type="OrthoDB" id="9789144at2"/>
<dbReference type="Pfam" id="PF19489">
    <property type="entry name" value="SLT_4"/>
    <property type="match status" value="1"/>
</dbReference>
<dbReference type="Proteomes" id="UP000002671">
    <property type="component" value="Chromosome"/>
</dbReference>
<dbReference type="AlphaFoldDB" id="Q83A45"/>
<accession>Q83A45</accession>
<dbReference type="CDD" id="cd00442">
    <property type="entry name" value="Lyz-like"/>
    <property type="match status" value="1"/>
</dbReference>
<evidence type="ECO:0000313" key="2">
    <source>
        <dbReference type="EMBL" id="AAO91550.1"/>
    </source>
</evidence>
<reference evidence="2 3" key="1">
    <citation type="journal article" date="2003" name="Proc. Natl. Acad. Sci. U.S.A.">
        <title>Complete genome sequence of the Q-fever pathogen, Coxiella burnetii.</title>
        <authorList>
            <person name="Seshadri R."/>
            <person name="Paulsen I.T."/>
            <person name="Eisen J.A."/>
            <person name="Read T.D."/>
            <person name="Nelson K.E."/>
            <person name="Nelson W.C."/>
            <person name="Ward N.L."/>
            <person name="Tettelin H."/>
            <person name="Davidsen T.M."/>
            <person name="Beanan M.J."/>
            <person name="Deboy R.T."/>
            <person name="Daugherty S.C."/>
            <person name="Brinkac L.M."/>
            <person name="Madupu R."/>
            <person name="Dodson R.J."/>
            <person name="Khouri H.M."/>
            <person name="Lee K.H."/>
            <person name="Carty H.A."/>
            <person name="Scanlan D."/>
            <person name="Heinzen R.A."/>
            <person name="Thompson H.A."/>
            <person name="Samuel J.E."/>
            <person name="Fraser C.M."/>
            <person name="Heidelberg J.F."/>
        </authorList>
    </citation>
    <scope>NUCLEOTIDE SEQUENCE [LARGE SCALE GENOMIC DNA]</scope>
    <source>
        <strain evidence="3">RSA 493 / Nine Mile phase I</strain>
    </source>
</reference>
<dbReference type="eggNOG" id="COG4764">
    <property type="taxonomic scope" value="Bacteria"/>
</dbReference>
<gene>
    <name evidence="2" type="ordered locus">CBU_2065</name>
</gene>
<dbReference type="PATRIC" id="fig|227377.7.peg.2054"/>
<sequence>MSFLAINVMKKILILLLLISLLFLDGCHSKSPPQNLQNVCEIFQQYPEWFWAAKTTRHRFGIPISVQMAIIYQESHFNSHAEPPRQRLLGFIPWFRPTSASGYAQAVDGTWRRYLKAIGKLSGNRNDFSDAIYFIGWYANLAHIKLGISKTDAFSIYLAYHEGIKGFRKKTYRHNKKLLTLASHQVAKQAHHYRIQLLRCEPSLPQKPWWKF</sequence>
<evidence type="ECO:0000313" key="3">
    <source>
        <dbReference type="Proteomes" id="UP000002671"/>
    </source>
</evidence>
<dbReference type="InterPro" id="IPR023346">
    <property type="entry name" value="Lysozyme-like_dom_sf"/>
</dbReference>
<keyword evidence="3" id="KW-1185">Reference proteome</keyword>
<dbReference type="GeneID" id="1209978"/>
<dbReference type="KEGG" id="cbu:CBU_2065"/>
<dbReference type="RefSeq" id="NP_821036.1">
    <property type="nucleotide sequence ID" value="NC_002971.4"/>
</dbReference>
<protein>
    <submittedName>
        <fullName evidence="2">Hypothetical exported protein</fullName>
    </submittedName>
</protein>
<dbReference type="EMBL" id="AE016828">
    <property type="protein sequence ID" value="AAO91550.1"/>
    <property type="molecule type" value="Genomic_DNA"/>
</dbReference>
<name>Q83A45_COXBU</name>
<dbReference type="STRING" id="227377.CBU_2065"/>